<keyword evidence="2 7" id="KW-0645">Protease</keyword>
<dbReference type="InterPro" id="IPR021109">
    <property type="entry name" value="Peptidase_aspartic_dom_sf"/>
</dbReference>
<dbReference type="Proteomes" id="UP000030151">
    <property type="component" value="Unassembled WGS sequence"/>
</dbReference>
<dbReference type="CDD" id="cd05474">
    <property type="entry name" value="SAP_like"/>
    <property type="match status" value="1"/>
</dbReference>
<feature type="signal peptide" evidence="8">
    <location>
        <begin position="1"/>
        <end position="19"/>
    </location>
</feature>
<dbReference type="InterPro" id="IPR001969">
    <property type="entry name" value="Aspartic_peptidase_AS"/>
</dbReference>
<dbReference type="PROSITE" id="PS51767">
    <property type="entry name" value="PEPTIDASE_A1"/>
    <property type="match status" value="1"/>
</dbReference>
<feature type="active site" evidence="6">
    <location>
        <position position="84"/>
    </location>
</feature>
<dbReference type="HOGENOM" id="CLU_013253_9_3_1"/>
<keyword evidence="3 8" id="KW-0732">Signal</keyword>
<proteinExistence type="inferred from homology"/>
<dbReference type="AlphaFoldDB" id="A0A0A1UQH9"/>
<feature type="chain" id="PRO_5001980761" evidence="8">
    <location>
        <begin position="20"/>
        <end position="482"/>
    </location>
</feature>
<organism evidence="10 11">
    <name type="scientific">Metarhizium robertsii</name>
    <dbReference type="NCBI Taxonomy" id="568076"/>
    <lineage>
        <taxon>Eukaryota</taxon>
        <taxon>Fungi</taxon>
        <taxon>Dikarya</taxon>
        <taxon>Ascomycota</taxon>
        <taxon>Pezizomycotina</taxon>
        <taxon>Sordariomycetes</taxon>
        <taxon>Hypocreomycetidae</taxon>
        <taxon>Hypocreales</taxon>
        <taxon>Clavicipitaceae</taxon>
        <taxon>Metarhizium</taxon>
    </lineage>
</organism>
<feature type="domain" description="Peptidase A1" evidence="9">
    <location>
        <begin position="66"/>
        <end position="418"/>
    </location>
</feature>
<protein>
    <submittedName>
        <fullName evidence="10">Peptidase A1family protein</fullName>
    </submittedName>
</protein>
<evidence type="ECO:0000256" key="1">
    <source>
        <dbReference type="ARBA" id="ARBA00007447"/>
    </source>
</evidence>
<evidence type="ECO:0000256" key="3">
    <source>
        <dbReference type="ARBA" id="ARBA00022729"/>
    </source>
</evidence>
<evidence type="ECO:0000256" key="2">
    <source>
        <dbReference type="ARBA" id="ARBA00022670"/>
    </source>
</evidence>
<dbReference type="PROSITE" id="PS00141">
    <property type="entry name" value="ASP_PROTEASE"/>
    <property type="match status" value="1"/>
</dbReference>
<gene>
    <name evidence="10" type="ORF">X797_009200</name>
</gene>
<evidence type="ECO:0000256" key="6">
    <source>
        <dbReference type="PIRSR" id="PIRSR601461-1"/>
    </source>
</evidence>
<dbReference type="PANTHER" id="PTHR47966:SF65">
    <property type="entry name" value="ASPARTIC-TYPE ENDOPEPTIDASE"/>
    <property type="match status" value="1"/>
</dbReference>
<sequence length="482" mass="50723">MPSLHHVALVLGAVATVSAGTLSVPLERRGPSEEHYRLLGRAISRRAADNGTAELTALNNITAAGYYANFAIGTPGQNLTFQLDTGSSDTWMNSPQTRYCRSATAQSEAGYCTTTFNPRDSKTYTLVDQGGFNITYLDQRRITGDYFNDTVTIGGHEIANQQLGLAISSTRPTGIMGLGFSINVATPNKYPTIIDNMVSEGVIAHPSFSLYLNDLDATSGTILFGGIDSAKFLGSLATLPIKPMPNAEDTNVTSYAVAIKSVSATGVKVPSVAPQSVGILDSGSTISLIPDSLVKPIQDKFGVIVVQIQGQAAPPMIDCAWKGSKGDGILISFEFDNKTIKVPIADMAIDSLPDELQQILKSNDAPSGFRSWTRACLFGLGGSSAFGVRDDQFYLLGDTFLRSAYVAYDMANQQIGLAQSNPNATGSNVVEIQKDAKSFPNVQGSDAPGPGEKASASGRLAPSSSVAATLLLGVAVVFSALL</sequence>
<reference evidence="10 11" key="1">
    <citation type="submission" date="2014-02" db="EMBL/GenBank/DDBJ databases">
        <title>The genome sequence of the entomopathogenic fungus Metarhizium robertsii ARSEF 2575.</title>
        <authorList>
            <person name="Giuliano Garisto Donzelli B."/>
            <person name="Roe B.A."/>
            <person name="Macmil S.L."/>
            <person name="Krasnoff S.B."/>
            <person name="Gibson D.M."/>
        </authorList>
    </citation>
    <scope>NUCLEOTIDE SEQUENCE [LARGE SCALE GENOMIC DNA]</scope>
    <source>
        <strain evidence="10 11">ARSEF 2575</strain>
    </source>
</reference>
<keyword evidence="4 7" id="KW-0064">Aspartyl protease</keyword>
<dbReference type="eggNOG" id="KOG1339">
    <property type="taxonomic scope" value="Eukaryota"/>
</dbReference>
<evidence type="ECO:0000256" key="5">
    <source>
        <dbReference type="ARBA" id="ARBA00022801"/>
    </source>
</evidence>
<evidence type="ECO:0000313" key="10">
    <source>
        <dbReference type="EMBL" id="EXU97644.1"/>
    </source>
</evidence>
<evidence type="ECO:0000256" key="8">
    <source>
        <dbReference type="SAM" id="SignalP"/>
    </source>
</evidence>
<name>A0A0A1UQH9_9HYPO</name>
<dbReference type="GO" id="GO:0004190">
    <property type="term" value="F:aspartic-type endopeptidase activity"/>
    <property type="evidence" value="ECO:0007669"/>
    <property type="project" value="UniProtKB-KW"/>
</dbReference>
<evidence type="ECO:0000256" key="7">
    <source>
        <dbReference type="RuleBase" id="RU000454"/>
    </source>
</evidence>
<dbReference type="InterPro" id="IPR033121">
    <property type="entry name" value="PEPTIDASE_A1"/>
</dbReference>
<evidence type="ECO:0000313" key="11">
    <source>
        <dbReference type="Proteomes" id="UP000030151"/>
    </source>
</evidence>
<evidence type="ECO:0000256" key="4">
    <source>
        <dbReference type="ARBA" id="ARBA00022750"/>
    </source>
</evidence>
<comment type="similarity">
    <text evidence="1 7">Belongs to the peptidase A1 family.</text>
</comment>
<dbReference type="EMBL" id="JELW01000034">
    <property type="protein sequence ID" value="EXU97644.1"/>
    <property type="molecule type" value="Genomic_DNA"/>
</dbReference>
<dbReference type="OrthoDB" id="771136at2759"/>
<dbReference type="Pfam" id="PF00026">
    <property type="entry name" value="Asp"/>
    <property type="match status" value="1"/>
</dbReference>
<accession>A0A0A1UQH9</accession>
<keyword evidence="5 7" id="KW-0378">Hydrolase</keyword>
<dbReference type="GO" id="GO:0006508">
    <property type="term" value="P:proteolysis"/>
    <property type="evidence" value="ECO:0007669"/>
    <property type="project" value="UniProtKB-KW"/>
</dbReference>
<feature type="active site" evidence="6">
    <location>
        <position position="281"/>
    </location>
</feature>
<dbReference type="SUPFAM" id="SSF50630">
    <property type="entry name" value="Acid proteases"/>
    <property type="match status" value="1"/>
</dbReference>
<comment type="caution">
    <text evidence="10">The sequence shown here is derived from an EMBL/GenBank/DDBJ whole genome shotgun (WGS) entry which is preliminary data.</text>
</comment>
<dbReference type="PANTHER" id="PTHR47966">
    <property type="entry name" value="BETA-SITE APP-CLEAVING ENZYME, ISOFORM A-RELATED"/>
    <property type="match status" value="1"/>
</dbReference>
<dbReference type="InterPro" id="IPR033876">
    <property type="entry name" value="SAP-like"/>
</dbReference>
<dbReference type="Gene3D" id="2.40.70.10">
    <property type="entry name" value="Acid Proteases"/>
    <property type="match status" value="2"/>
</dbReference>
<dbReference type="InterPro" id="IPR001461">
    <property type="entry name" value="Aspartic_peptidase_A1"/>
</dbReference>
<evidence type="ECO:0000259" key="9">
    <source>
        <dbReference type="PROSITE" id="PS51767"/>
    </source>
</evidence>
<dbReference type="PRINTS" id="PR00792">
    <property type="entry name" value="PEPSIN"/>
</dbReference>